<comment type="subunit">
    <text evidence="1">Homodimer.</text>
</comment>
<reference evidence="3" key="1">
    <citation type="submission" date="2022-03" db="EMBL/GenBank/DDBJ databases">
        <title>A functionally conserved STORR gene fusion in Papaver species that diverged 16.8 million years ago.</title>
        <authorList>
            <person name="Catania T."/>
        </authorList>
    </citation>
    <scope>NUCLEOTIDE SEQUENCE</scope>
    <source>
        <strain evidence="3">S-191538</strain>
    </source>
</reference>
<dbReference type="InterPro" id="IPR044662">
    <property type="entry name" value="HS1/DABB1-like"/>
</dbReference>
<comment type="caution">
    <text evidence="3">The sequence shown here is derived from an EMBL/GenBank/DDBJ whole genome shotgun (WGS) entry which is preliminary data.</text>
</comment>
<protein>
    <recommendedName>
        <fullName evidence="2">Stress-response A/B barrel domain-containing protein</fullName>
    </recommendedName>
</protein>
<dbReference type="EMBL" id="JAJJMA010314061">
    <property type="protein sequence ID" value="MCL7049274.1"/>
    <property type="molecule type" value="Genomic_DNA"/>
</dbReference>
<dbReference type="PROSITE" id="PS51502">
    <property type="entry name" value="S_R_A_B_BARREL"/>
    <property type="match status" value="1"/>
</dbReference>
<accession>A0AA42B329</accession>
<evidence type="ECO:0000259" key="2">
    <source>
        <dbReference type="PROSITE" id="PS51502"/>
    </source>
</evidence>
<proteinExistence type="predicted"/>
<evidence type="ECO:0000313" key="4">
    <source>
        <dbReference type="Proteomes" id="UP001177140"/>
    </source>
</evidence>
<feature type="domain" description="Stress-response A/B barrel" evidence="2">
    <location>
        <begin position="4"/>
        <end position="96"/>
    </location>
</feature>
<dbReference type="Proteomes" id="UP001177140">
    <property type="component" value="Unassembled WGS sequence"/>
</dbReference>
<dbReference type="Gene3D" id="3.30.70.100">
    <property type="match status" value="1"/>
</dbReference>
<evidence type="ECO:0000256" key="1">
    <source>
        <dbReference type="ARBA" id="ARBA00011738"/>
    </source>
</evidence>
<dbReference type="AlphaFoldDB" id="A0AA42B329"/>
<name>A0AA42B329_PAPNU</name>
<gene>
    <name evidence="3" type="ORF">MKW94_027077</name>
</gene>
<evidence type="ECO:0000313" key="3">
    <source>
        <dbReference type="EMBL" id="MCL7049274.1"/>
    </source>
</evidence>
<dbReference type="InterPro" id="IPR013097">
    <property type="entry name" value="Dabb"/>
</dbReference>
<dbReference type="PANTHER" id="PTHR33178">
    <property type="match status" value="1"/>
</dbReference>
<sequence length="105" mass="11727">MGDLKHIFAVKFKEGVIVEEIIKAMEKMVSDIEAVKSFEWGHDTGGNEMMTQGYTHVFTMTFRNSDDFTAYIGHPSHVAFSTTMLEAIEKGVMFDFPAVVVKSSA</sequence>
<keyword evidence="4" id="KW-1185">Reference proteome</keyword>
<dbReference type="PANTHER" id="PTHR33178:SF4">
    <property type="entry name" value="EXPRESSED PROTEIN"/>
    <property type="match status" value="1"/>
</dbReference>
<dbReference type="SUPFAM" id="SSF54909">
    <property type="entry name" value="Dimeric alpha+beta barrel"/>
    <property type="match status" value="1"/>
</dbReference>
<dbReference type="Pfam" id="PF07876">
    <property type="entry name" value="Dabb"/>
    <property type="match status" value="1"/>
</dbReference>
<organism evidence="3 4">
    <name type="scientific">Papaver nudicaule</name>
    <name type="common">Iceland poppy</name>
    <dbReference type="NCBI Taxonomy" id="74823"/>
    <lineage>
        <taxon>Eukaryota</taxon>
        <taxon>Viridiplantae</taxon>
        <taxon>Streptophyta</taxon>
        <taxon>Embryophyta</taxon>
        <taxon>Tracheophyta</taxon>
        <taxon>Spermatophyta</taxon>
        <taxon>Magnoliopsida</taxon>
        <taxon>Ranunculales</taxon>
        <taxon>Papaveraceae</taxon>
        <taxon>Papaveroideae</taxon>
        <taxon>Papaver</taxon>
    </lineage>
</organism>
<dbReference type="SMART" id="SM00886">
    <property type="entry name" value="Dabb"/>
    <property type="match status" value="1"/>
</dbReference>
<dbReference type="InterPro" id="IPR011008">
    <property type="entry name" value="Dimeric_a/b-barrel"/>
</dbReference>